<dbReference type="PANTHER" id="PTHR23184">
    <property type="entry name" value="TETRATRICOPEPTIDE REPEAT PROTEIN 14"/>
    <property type="match status" value="1"/>
</dbReference>
<feature type="repeat" description="TPR" evidence="1">
    <location>
        <begin position="261"/>
        <end position="294"/>
    </location>
</feature>
<evidence type="ECO:0000313" key="4">
    <source>
        <dbReference type="Proteomes" id="UP001432322"/>
    </source>
</evidence>
<gene>
    <name evidence="3" type="ORF">PFISCL1PPCAC_19141</name>
</gene>
<feature type="compositionally biased region" description="Low complexity" evidence="2">
    <location>
        <begin position="390"/>
        <end position="399"/>
    </location>
</feature>
<reference evidence="3" key="1">
    <citation type="submission" date="2023-10" db="EMBL/GenBank/DDBJ databases">
        <title>Genome assembly of Pristionchus species.</title>
        <authorList>
            <person name="Yoshida K."/>
            <person name="Sommer R.J."/>
        </authorList>
    </citation>
    <scope>NUCLEOTIDE SEQUENCE</scope>
    <source>
        <strain evidence="3">RS5133</strain>
    </source>
</reference>
<dbReference type="AlphaFoldDB" id="A0AAV5W796"/>
<keyword evidence="4" id="KW-1185">Reference proteome</keyword>
<protein>
    <recommendedName>
        <fullName evidence="5">Tetratricopeptide repeat protein</fullName>
    </recommendedName>
</protein>
<dbReference type="SMART" id="SM00028">
    <property type="entry name" value="TPR"/>
    <property type="match status" value="3"/>
</dbReference>
<evidence type="ECO:0008006" key="5">
    <source>
        <dbReference type="Google" id="ProtNLM"/>
    </source>
</evidence>
<feature type="region of interest" description="Disordered" evidence="2">
    <location>
        <begin position="371"/>
        <end position="417"/>
    </location>
</feature>
<dbReference type="Gene3D" id="1.25.40.10">
    <property type="entry name" value="Tetratricopeptide repeat domain"/>
    <property type="match status" value="1"/>
</dbReference>
<proteinExistence type="predicted"/>
<feature type="non-terminal residue" evidence="3">
    <location>
        <position position="1"/>
    </location>
</feature>
<dbReference type="SUPFAM" id="SSF48452">
    <property type="entry name" value="TPR-like"/>
    <property type="match status" value="1"/>
</dbReference>
<dbReference type="EMBL" id="BTSY01000005">
    <property type="protein sequence ID" value="GMT27844.1"/>
    <property type="molecule type" value="Genomic_DNA"/>
</dbReference>
<evidence type="ECO:0000256" key="2">
    <source>
        <dbReference type="SAM" id="MobiDB-lite"/>
    </source>
</evidence>
<dbReference type="InterPro" id="IPR019734">
    <property type="entry name" value="TPR_rpt"/>
</dbReference>
<dbReference type="PANTHER" id="PTHR23184:SF9">
    <property type="entry name" value="TETRATRICOPEPTIDE REPEAT PROTEIN 14"/>
    <property type="match status" value="1"/>
</dbReference>
<dbReference type="PROSITE" id="PS50005">
    <property type="entry name" value="TPR"/>
    <property type="match status" value="1"/>
</dbReference>
<feature type="compositionally biased region" description="Basic and acidic residues" evidence="2">
    <location>
        <begin position="380"/>
        <end position="389"/>
    </location>
</feature>
<evidence type="ECO:0000256" key="1">
    <source>
        <dbReference type="PROSITE-ProRule" id="PRU00339"/>
    </source>
</evidence>
<dbReference type="InterPro" id="IPR039190">
    <property type="entry name" value="TTC14"/>
</dbReference>
<comment type="caution">
    <text evidence="3">The sequence shown here is derived from an EMBL/GenBank/DDBJ whole genome shotgun (WGS) entry which is preliminary data.</text>
</comment>
<organism evidence="3 4">
    <name type="scientific">Pristionchus fissidentatus</name>
    <dbReference type="NCBI Taxonomy" id="1538716"/>
    <lineage>
        <taxon>Eukaryota</taxon>
        <taxon>Metazoa</taxon>
        <taxon>Ecdysozoa</taxon>
        <taxon>Nematoda</taxon>
        <taxon>Chromadorea</taxon>
        <taxon>Rhabditida</taxon>
        <taxon>Rhabditina</taxon>
        <taxon>Diplogasteromorpha</taxon>
        <taxon>Diplogasteroidea</taxon>
        <taxon>Neodiplogasteridae</taxon>
        <taxon>Pristionchus</taxon>
    </lineage>
</organism>
<name>A0AAV5W796_9BILA</name>
<accession>A0AAV5W796</accession>
<keyword evidence="1" id="KW-0802">TPR repeat</keyword>
<dbReference type="InterPro" id="IPR011990">
    <property type="entry name" value="TPR-like_helical_dom_sf"/>
</dbReference>
<dbReference type="Proteomes" id="UP001432322">
    <property type="component" value="Unassembled WGS sequence"/>
</dbReference>
<sequence length="438" mass="48476">LQMNASSSGSKKKPPFSSISDAISHIVRGAESSEPLAYQSITPTTSSIITATGDANLVPPYETFAGSILSARRIRENIESRLHEGDTVLAKVRSVDVAGARVRLLAGLNKRIDMRDAEIDLIVPMSSLSRRPQTGEQIRVRVDLARPLRCAIDEAMDAIAGPPAMPDYVVESSSYSSWTEKDFPLMLNRHAEESVGAAARGSRSFLKEVHTLEQAYNSKRNRKEAQARAMVTQGITSMRSGERDEAWALLREATEIYPPCADAYVALGALLVNDGRSSDSEKYFLRALEYEPAHKNALLYYKQVLFGAAVLHEKDERWTDAMGCYEKALHNKIDVEGATEGIERCRKELNEREKRSNSVEILDLSKPASAAAAASVKRPRISEGSRKSSDVSQSQRRSSMGVEKTEPTPVKILKQDERKRLSDLEELHAMLKSEAKKK</sequence>
<evidence type="ECO:0000313" key="3">
    <source>
        <dbReference type="EMBL" id="GMT27844.1"/>
    </source>
</evidence>